<accession>A0AAV5RBT8</accession>
<keyword evidence="2" id="KW-1185">Reference proteome</keyword>
<organism evidence="1 2">
    <name type="scientific">Pichia kluyveri</name>
    <name type="common">Yeast</name>
    <dbReference type="NCBI Taxonomy" id="36015"/>
    <lineage>
        <taxon>Eukaryota</taxon>
        <taxon>Fungi</taxon>
        <taxon>Dikarya</taxon>
        <taxon>Ascomycota</taxon>
        <taxon>Saccharomycotina</taxon>
        <taxon>Pichiomycetes</taxon>
        <taxon>Pichiales</taxon>
        <taxon>Pichiaceae</taxon>
        <taxon>Pichia</taxon>
    </lineage>
</organism>
<dbReference type="Gene3D" id="3.40.50.300">
    <property type="entry name" value="P-loop containing nucleotide triphosphate hydrolases"/>
    <property type="match status" value="3"/>
</dbReference>
<dbReference type="InterPro" id="IPR027417">
    <property type="entry name" value="P-loop_NTPase"/>
</dbReference>
<evidence type="ECO:0000313" key="2">
    <source>
        <dbReference type="Proteomes" id="UP001378960"/>
    </source>
</evidence>
<name>A0AAV5RBT8_PICKL</name>
<evidence type="ECO:0000313" key="1">
    <source>
        <dbReference type="EMBL" id="GMM48929.1"/>
    </source>
</evidence>
<dbReference type="SUPFAM" id="SSF52540">
    <property type="entry name" value="P-loop containing nucleoside triphosphate hydrolases"/>
    <property type="match status" value="1"/>
</dbReference>
<gene>
    <name evidence="1" type="ORF">DAPK24_055270</name>
</gene>
<dbReference type="AlphaFoldDB" id="A0AAV5RBT8"/>
<sequence>MDISVDELANILKRRALKSNEKIIVLLYGPPGSGKTTSAERLVNMLNNDNDDENANITSEIPFGITPDEYITGKGGSKTSIGIYKSNKQLNTPQEFLNAVHVPMDGFHLPLKLLPQNLISRRGCPESFDGDNVVKLVELLFKKNWKFLSVPQFDHSVGDPINPGVLINSNTKIVILEGLYLMLDKDPWNQIPQNVKFFKNTQEDNNASPQCLVIRVNGGDDEKMSFRVANRHLKCGLVSSFEQGLERYNSNDKENAKLVNNNSVNIDDYVLYNP</sequence>
<dbReference type="Proteomes" id="UP001378960">
    <property type="component" value="Unassembled WGS sequence"/>
</dbReference>
<reference evidence="1 2" key="1">
    <citation type="journal article" date="2023" name="Elife">
        <title>Identification of key yeast species and microbe-microbe interactions impacting larval growth of Drosophila in the wild.</title>
        <authorList>
            <person name="Mure A."/>
            <person name="Sugiura Y."/>
            <person name="Maeda R."/>
            <person name="Honda K."/>
            <person name="Sakurai N."/>
            <person name="Takahashi Y."/>
            <person name="Watada M."/>
            <person name="Katoh T."/>
            <person name="Gotoh A."/>
            <person name="Gotoh Y."/>
            <person name="Taniguchi I."/>
            <person name="Nakamura K."/>
            <person name="Hayashi T."/>
            <person name="Katayama T."/>
            <person name="Uemura T."/>
            <person name="Hattori Y."/>
        </authorList>
    </citation>
    <scope>NUCLEOTIDE SEQUENCE [LARGE SCALE GENOMIC DNA]</scope>
    <source>
        <strain evidence="1 2">PK-24</strain>
    </source>
</reference>
<proteinExistence type="predicted"/>
<comment type="caution">
    <text evidence="1">The sequence shown here is derived from an EMBL/GenBank/DDBJ whole genome shotgun (WGS) entry which is preliminary data.</text>
</comment>
<protein>
    <submittedName>
        <fullName evidence="1">Yfh7 protein</fullName>
    </submittedName>
</protein>
<dbReference type="PANTHER" id="PTHR10285">
    <property type="entry name" value="URIDINE KINASE"/>
    <property type="match status" value="1"/>
</dbReference>
<dbReference type="EMBL" id="BTGB01000009">
    <property type="protein sequence ID" value="GMM48929.1"/>
    <property type="molecule type" value="Genomic_DNA"/>
</dbReference>